<feature type="region of interest" description="Disordered" evidence="1">
    <location>
        <begin position="110"/>
        <end position="138"/>
    </location>
</feature>
<evidence type="ECO:0000259" key="2">
    <source>
        <dbReference type="Pfam" id="PF06259"/>
    </source>
</evidence>
<dbReference type="InterPro" id="IPR038332">
    <property type="entry name" value="PPE_sf"/>
</dbReference>
<dbReference type="AlphaFoldDB" id="A0A066YWH7"/>
<comment type="caution">
    <text evidence="3">The sequence shown here is derived from an EMBL/GenBank/DDBJ whole genome shotgun (WGS) entry which is preliminary data.</text>
</comment>
<accession>A0A066YWH7</accession>
<dbReference type="ESTHER" id="9actn-a0a066ywh7">
    <property type="family name" value="Duf_1023"/>
</dbReference>
<reference evidence="3 4" key="1">
    <citation type="submission" date="2014-05" db="EMBL/GenBank/DDBJ databases">
        <title>Draft Genome Sequence of Kitasatospora cheerisanensis KCTC 2395.</title>
        <authorList>
            <person name="Nam D.H."/>
        </authorList>
    </citation>
    <scope>NUCLEOTIDE SEQUENCE [LARGE SCALE GENOMIC DNA]</scope>
    <source>
        <strain evidence="3 4">KCTC 2395</strain>
    </source>
</reference>
<dbReference type="InterPro" id="IPR029058">
    <property type="entry name" value="AB_hydrolase_fold"/>
</dbReference>
<dbReference type="HOGENOM" id="CLU_025057_2_1_11"/>
<name>A0A066YWH7_9ACTN</name>
<evidence type="ECO:0000256" key="1">
    <source>
        <dbReference type="SAM" id="MobiDB-lite"/>
    </source>
</evidence>
<gene>
    <name evidence="3" type="ORF">KCH_22990</name>
</gene>
<dbReference type="Proteomes" id="UP000027178">
    <property type="component" value="Unassembled WGS sequence"/>
</dbReference>
<dbReference type="EMBL" id="JNBY01000074">
    <property type="protein sequence ID" value="KDN85898.1"/>
    <property type="molecule type" value="Genomic_DNA"/>
</dbReference>
<organism evidence="3 4">
    <name type="scientific">Kitasatospora cheerisanensis KCTC 2395</name>
    <dbReference type="NCBI Taxonomy" id="1348663"/>
    <lineage>
        <taxon>Bacteria</taxon>
        <taxon>Bacillati</taxon>
        <taxon>Actinomycetota</taxon>
        <taxon>Actinomycetes</taxon>
        <taxon>Kitasatosporales</taxon>
        <taxon>Streptomycetaceae</taxon>
        <taxon>Kitasatospora</taxon>
    </lineage>
</organism>
<dbReference type="InterPro" id="IPR010427">
    <property type="entry name" value="DUF1023"/>
</dbReference>
<sequence>MTMDIPTLRDADPNRLFGAADAYAALAASFADHAGTWRDGVDGRVQSSGWSGDAAERARQSLSRTTGKLTAAQMELARIAPVLREGAEAFVLAQAKLRAALNDAQAGGFQVSDDGGISWPPPSAAERHDPDAPDRTRQGTELRDRIGDALTEAAHADQVTAERLRQYTTDARTGAGLDPGTAAMRLNSAVLGALNPFGGSEDLVRAGMPGQDASPTEVNSWWKSLPADEQQRLINEYPADLGNRDGIPTPARDQANRIHLDQLISDLSSRQNPSEWDKKKLEGFRAIHDRLQDDQGKQPPAYLMVIGDQGQGRAAIAYGNPDTADDVVAYVPGLNTEVKNMGAGDANRARDLWQSAHDTDPSRSTASIAWLGYDTPQAKGIGPDALAVAGDERAKQGGEAYQGFLQGLRATHEGQPAHLTALGHSYGSFTVGQAAQRPGGIPADDIILVGSPGTGAQQASQLGVDSSHVWVGAAEHDPVSHLPSHAEAKGIGIGAGIGGLIGGLPGAALGGFIGDKIAGHDDPHELWFGQDPASSEFGARRFDVADGPMGFQSHSDYWNQGDGRDGHSLRNMGMIVSGHGDRVIGQDRR</sequence>
<protein>
    <recommendedName>
        <fullName evidence="2">DUF1023 domain-containing protein</fullName>
    </recommendedName>
</protein>
<feature type="domain" description="DUF1023" evidence="2">
    <location>
        <begin position="310"/>
        <end position="484"/>
    </location>
</feature>
<feature type="compositionally biased region" description="Basic and acidic residues" evidence="1">
    <location>
        <begin position="125"/>
        <end position="138"/>
    </location>
</feature>
<dbReference type="PATRIC" id="fig|1348663.4.peg.2230"/>
<dbReference type="Gene3D" id="1.20.1260.20">
    <property type="entry name" value="PPE superfamily"/>
    <property type="match status" value="1"/>
</dbReference>
<dbReference type="SUPFAM" id="SSF53474">
    <property type="entry name" value="alpha/beta-Hydrolases"/>
    <property type="match status" value="1"/>
</dbReference>
<dbReference type="eggNOG" id="COG4099">
    <property type="taxonomic scope" value="Bacteria"/>
</dbReference>
<evidence type="ECO:0000313" key="4">
    <source>
        <dbReference type="Proteomes" id="UP000027178"/>
    </source>
</evidence>
<evidence type="ECO:0000313" key="3">
    <source>
        <dbReference type="EMBL" id="KDN85898.1"/>
    </source>
</evidence>
<keyword evidence="4" id="KW-1185">Reference proteome</keyword>
<proteinExistence type="predicted"/>
<dbReference type="Pfam" id="PF06259">
    <property type="entry name" value="Abhydrolase_8"/>
    <property type="match status" value="1"/>
</dbReference>